<dbReference type="InterPro" id="IPR042095">
    <property type="entry name" value="SUMF_sf"/>
</dbReference>
<feature type="compositionally biased region" description="Basic residues" evidence="1">
    <location>
        <begin position="398"/>
        <end position="412"/>
    </location>
</feature>
<feature type="compositionally biased region" description="Basic residues" evidence="1">
    <location>
        <begin position="319"/>
        <end position="338"/>
    </location>
</feature>
<dbReference type="RefSeq" id="WP_272090912.1">
    <property type="nucleotide sequence ID" value="NZ_JAQNDL010000003.1"/>
</dbReference>
<proteinExistence type="predicted"/>
<keyword evidence="4" id="KW-1185">Reference proteome</keyword>
<sequence>MHVAAAPELFDHTLWVSATDECREELARQVAAELGPEFTYVGLRRYGQASAPVAVFAHASVGELSLVPGGGFDMGLSPEEEATIRAAREAAAAADHDFDQEFDLLLSEIGQMRPLHRVVVPPFLIAQRVLSIGQALRWLPNLRDPLYGHVSRAAAHLNPEQITAVLVGTGLRLPAEAELEYAARGGLHRRLLPWGDALPDDSAIEAMLADEDGATHNAFGVHGYGLFPELCADHWQDHYRGAPDDGAPWLRSGMHVVRGGAADCYPWQGCGEWNLMLCAMRMNEHAAEFGASVRLVFGLGEHEGVELEMAEETGEAKRPIRQAGKKTGAKAAKSKAGAKKASGTRAKQAAKNASGTRAKKVSKTVAKKAAKKRASQTGAKKAAKKAVTKRASETGAKKVSKTGAKKAAKKRASQTGGKKAATKKASETGAKKAGAKKVRKAGVKKAPLKKASKTGARKAGAKKGSRAL</sequence>
<accession>A0ABT5E941</accession>
<evidence type="ECO:0000259" key="2">
    <source>
        <dbReference type="Pfam" id="PF03781"/>
    </source>
</evidence>
<name>A0ABT5E941_9BACT</name>
<feature type="region of interest" description="Disordered" evidence="1">
    <location>
        <begin position="309"/>
        <end position="468"/>
    </location>
</feature>
<feature type="compositionally biased region" description="Basic residues" evidence="1">
    <location>
        <begin position="433"/>
        <end position="468"/>
    </location>
</feature>
<evidence type="ECO:0000256" key="1">
    <source>
        <dbReference type="SAM" id="MobiDB-lite"/>
    </source>
</evidence>
<feature type="compositionally biased region" description="Basic residues" evidence="1">
    <location>
        <begin position="357"/>
        <end position="374"/>
    </location>
</feature>
<dbReference type="Proteomes" id="UP001221686">
    <property type="component" value="Unassembled WGS sequence"/>
</dbReference>
<dbReference type="Pfam" id="PF03781">
    <property type="entry name" value="FGE-sulfatase"/>
    <property type="match status" value="1"/>
</dbReference>
<evidence type="ECO:0000313" key="4">
    <source>
        <dbReference type="Proteomes" id="UP001221686"/>
    </source>
</evidence>
<dbReference type="InterPro" id="IPR005532">
    <property type="entry name" value="SUMF_dom"/>
</dbReference>
<feature type="domain" description="Sulfatase-modifying factor enzyme-like" evidence="2">
    <location>
        <begin position="170"/>
        <end position="266"/>
    </location>
</feature>
<dbReference type="EMBL" id="JAQNDL010000003">
    <property type="protein sequence ID" value="MDC0722382.1"/>
    <property type="molecule type" value="Genomic_DNA"/>
</dbReference>
<dbReference type="InterPro" id="IPR016187">
    <property type="entry name" value="CTDL_fold"/>
</dbReference>
<reference evidence="3 4" key="1">
    <citation type="submission" date="2022-11" db="EMBL/GenBank/DDBJ databases">
        <title>Minimal conservation of predation-associated metabolite biosynthetic gene clusters underscores biosynthetic potential of Myxococcota including descriptions for ten novel species: Archangium lansinium sp. nov., Myxococcus landrumus sp. nov., Nannocystis bai.</title>
        <authorList>
            <person name="Ahearne A."/>
            <person name="Stevens C."/>
            <person name="Dowd S."/>
        </authorList>
    </citation>
    <scope>NUCLEOTIDE SEQUENCE [LARGE SCALE GENOMIC DNA]</scope>
    <source>
        <strain evidence="3 4">BB15-2</strain>
    </source>
</reference>
<dbReference type="PANTHER" id="PTHR23150:SF35">
    <property type="entry name" value="BLL6746 PROTEIN"/>
    <property type="match status" value="1"/>
</dbReference>
<dbReference type="PANTHER" id="PTHR23150">
    <property type="entry name" value="SULFATASE MODIFYING FACTOR 1, 2"/>
    <property type="match status" value="1"/>
</dbReference>
<dbReference type="Gene3D" id="3.90.1580.10">
    <property type="entry name" value="paralog of FGE (formylglycine-generating enzyme)"/>
    <property type="match status" value="1"/>
</dbReference>
<gene>
    <name evidence="3" type="ORF">POL25_36170</name>
</gene>
<evidence type="ECO:0000313" key="3">
    <source>
        <dbReference type="EMBL" id="MDC0722382.1"/>
    </source>
</evidence>
<organism evidence="3 4">
    <name type="scientific">Nannocystis bainbridge</name>
    <dbReference type="NCBI Taxonomy" id="2995303"/>
    <lineage>
        <taxon>Bacteria</taxon>
        <taxon>Pseudomonadati</taxon>
        <taxon>Myxococcota</taxon>
        <taxon>Polyangia</taxon>
        <taxon>Nannocystales</taxon>
        <taxon>Nannocystaceae</taxon>
        <taxon>Nannocystis</taxon>
    </lineage>
</organism>
<dbReference type="InterPro" id="IPR051043">
    <property type="entry name" value="Sulfatase_Mod_Factor_Kinase"/>
</dbReference>
<comment type="caution">
    <text evidence="3">The sequence shown here is derived from an EMBL/GenBank/DDBJ whole genome shotgun (WGS) entry which is preliminary data.</text>
</comment>
<protein>
    <submittedName>
        <fullName evidence="3">SUMF1/EgtB/PvdO family nonheme iron enzyme</fullName>
    </submittedName>
</protein>
<dbReference type="SUPFAM" id="SSF56436">
    <property type="entry name" value="C-type lectin-like"/>
    <property type="match status" value="1"/>
</dbReference>